<dbReference type="EMBL" id="CAJNOC010004456">
    <property type="protein sequence ID" value="CAF1022443.1"/>
    <property type="molecule type" value="Genomic_DNA"/>
</dbReference>
<evidence type="ECO:0000313" key="1">
    <source>
        <dbReference type="EMBL" id="CAF1022443.1"/>
    </source>
</evidence>
<dbReference type="AlphaFoldDB" id="A0A814IJJ8"/>
<protein>
    <submittedName>
        <fullName evidence="1">Uncharacterized protein</fullName>
    </submittedName>
</protein>
<keyword evidence="2" id="KW-1185">Reference proteome</keyword>
<name>A0A814IJJ8_9BILA</name>
<evidence type="ECO:0000313" key="2">
    <source>
        <dbReference type="Proteomes" id="UP000663879"/>
    </source>
</evidence>
<comment type="caution">
    <text evidence="1">The sequence shown here is derived from an EMBL/GenBank/DDBJ whole genome shotgun (WGS) entry which is preliminary data.</text>
</comment>
<accession>A0A814IJJ8</accession>
<organism evidence="1 2">
    <name type="scientific">Brachionus calyciflorus</name>
    <dbReference type="NCBI Taxonomy" id="104777"/>
    <lineage>
        <taxon>Eukaryota</taxon>
        <taxon>Metazoa</taxon>
        <taxon>Spiralia</taxon>
        <taxon>Gnathifera</taxon>
        <taxon>Rotifera</taxon>
        <taxon>Eurotatoria</taxon>
        <taxon>Monogononta</taxon>
        <taxon>Pseudotrocha</taxon>
        <taxon>Ploima</taxon>
        <taxon>Brachionidae</taxon>
        <taxon>Brachionus</taxon>
    </lineage>
</organism>
<gene>
    <name evidence="1" type="ORF">OXX778_LOCUS17448</name>
</gene>
<dbReference type="Proteomes" id="UP000663879">
    <property type="component" value="Unassembled WGS sequence"/>
</dbReference>
<proteinExistence type="predicted"/>
<sequence length="75" mass="8493">MNTENIETIQESNIDLVKRNIQCVLELIDLSNNNVKSRLAKSETHKELTSTDGVREPTRKNERLVFLVAAAVLDI</sequence>
<reference evidence="1" key="1">
    <citation type="submission" date="2021-02" db="EMBL/GenBank/DDBJ databases">
        <authorList>
            <person name="Nowell W R."/>
        </authorList>
    </citation>
    <scope>NUCLEOTIDE SEQUENCE</scope>
    <source>
        <strain evidence="1">Ploen Becks lab</strain>
    </source>
</reference>